<dbReference type="InterPro" id="IPR023292">
    <property type="entry name" value="NTP_PyroPHydrolase-like_dom_sf"/>
</dbReference>
<proteinExistence type="predicted"/>
<dbReference type="InterPro" id="IPR033653">
    <property type="entry name" value="NTP-PPase_DR2231-like"/>
</dbReference>
<feature type="region of interest" description="Disordered" evidence="1">
    <location>
        <begin position="1"/>
        <end position="20"/>
    </location>
</feature>
<gene>
    <name evidence="2" type="ORF">C7B47_15040</name>
</gene>
<reference evidence="2 3" key="1">
    <citation type="journal article" date="2014" name="BMC Genomics">
        <title>Comparison of environmental and isolate Sulfobacillus genomes reveals diverse carbon, sulfur, nitrogen, and hydrogen metabolisms.</title>
        <authorList>
            <person name="Justice N.B."/>
            <person name="Norman A."/>
            <person name="Brown C.T."/>
            <person name="Singh A."/>
            <person name="Thomas B.C."/>
            <person name="Banfield J.F."/>
        </authorList>
    </citation>
    <scope>NUCLEOTIDE SEQUENCE [LARGE SCALE GENOMIC DNA]</scope>
    <source>
        <strain evidence="2">AMDSBA5</strain>
    </source>
</reference>
<sequence>MSENPFEEFDKNPGNNSLTHRPLTSCATMLEAVKAFHDRNQFIVGTGTREDLLLRLALLQGELGELAETVTKSSKGSQHGFSPSDWTAMQNEWGDVLYLLIGWAVELGWNADTIAEIFQRTHQKNLSRAPRHTALARTAPEPPTTGISGDTHRIGPLTRGLLFLSLTKKTQNAIKKMIINDSKCHIKTARVGYTRTGPVQLYESGALDFQAFGTRTFPA</sequence>
<evidence type="ECO:0000256" key="1">
    <source>
        <dbReference type="SAM" id="MobiDB-lite"/>
    </source>
</evidence>
<dbReference type="AlphaFoldDB" id="A0A2T2WPZ7"/>
<evidence type="ECO:0000313" key="3">
    <source>
        <dbReference type="Proteomes" id="UP000242705"/>
    </source>
</evidence>
<dbReference type="EMBL" id="PXYX01000058">
    <property type="protein sequence ID" value="PSR24311.1"/>
    <property type="molecule type" value="Genomic_DNA"/>
</dbReference>
<evidence type="ECO:0000313" key="2">
    <source>
        <dbReference type="EMBL" id="PSR24311.1"/>
    </source>
</evidence>
<dbReference type="Gene3D" id="1.10.3420.10">
    <property type="entry name" value="putative ntp pyrophosphohydrolase like domain"/>
    <property type="match status" value="1"/>
</dbReference>
<dbReference type="Proteomes" id="UP000242705">
    <property type="component" value="Unassembled WGS sequence"/>
</dbReference>
<dbReference type="SUPFAM" id="SSF101386">
    <property type="entry name" value="all-alpha NTP pyrophosphatases"/>
    <property type="match status" value="1"/>
</dbReference>
<name>A0A2T2WPZ7_SULTH</name>
<accession>A0A2T2WPZ7</accession>
<dbReference type="CDD" id="cd11530">
    <property type="entry name" value="NTP-PPase_DR2231_like"/>
    <property type="match status" value="1"/>
</dbReference>
<comment type="caution">
    <text evidence="2">The sequence shown here is derived from an EMBL/GenBank/DDBJ whole genome shotgun (WGS) entry which is preliminary data.</text>
</comment>
<protein>
    <submittedName>
        <fullName evidence="2">Uncharacterized protein</fullName>
    </submittedName>
</protein>
<organism evidence="2 3">
    <name type="scientific">Sulfobacillus thermosulfidooxidans</name>
    <dbReference type="NCBI Taxonomy" id="28034"/>
    <lineage>
        <taxon>Bacteria</taxon>
        <taxon>Bacillati</taxon>
        <taxon>Bacillota</taxon>
        <taxon>Clostridia</taxon>
        <taxon>Eubacteriales</taxon>
        <taxon>Clostridiales Family XVII. Incertae Sedis</taxon>
        <taxon>Sulfobacillus</taxon>
    </lineage>
</organism>